<dbReference type="EnsemblPlants" id="Kaladp0037s0185.2.v1.1">
    <property type="protein sequence ID" value="Kaladp0037s0185.2.v1.1"/>
    <property type="gene ID" value="Kaladp0037s0185.v1.1"/>
</dbReference>
<evidence type="ECO:0000256" key="1">
    <source>
        <dbReference type="SAM" id="MobiDB-lite"/>
    </source>
</evidence>
<sequence length="248" mass="25718">MESAASLRSFHHTVGAVAAPQSVVERPGMLSFCNVASGSNGLISKLLCDPTNHRATVVSCLKTVKASDTSAGSPAMKAPTNPTFPKGFEIGDFQMQLKRNLVPAEVPPPVVSPSAPVAAEPKTVPPSAPPKAPSAKSSAFVNIPKEKSAKLVALESSGTAGYVLVSSPTVGSFHRGRTLKGKKQPPVCKEGDVIKEGQIIGYVDQFGTELPIKSDVAGEVVKLLLDEGDGVGYGDPLIAVLPSFHGIR</sequence>
<evidence type="ECO:0000259" key="2">
    <source>
        <dbReference type="Pfam" id="PF00364"/>
    </source>
</evidence>
<dbReference type="Pfam" id="PF00364">
    <property type="entry name" value="Biotin_lipoyl"/>
    <property type="match status" value="1"/>
</dbReference>
<name>A0A7N0TI84_KALFE</name>
<dbReference type="CDD" id="cd06850">
    <property type="entry name" value="biotinyl_domain"/>
    <property type="match status" value="1"/>
</dbReference>
<dbReference type="SUPFAM" id="SSF51230">
    <property type="entry name" value="Single hybrid motif"/>
    <property type="match status" value="1"/>
</dbReference>
<evidence type="ECO:0000313" key="4">
    <source>
        <dbReference type="Proteomes" id="UP000594263"/>
    </source>
</evidence>
<dbReference type="InterPro" id="IPR053217">
    <property type="entry name" value="ACC_Biotin_Carrier"/>
</dbReference>
<feature type="compositionally biased region" description="Pro residues" evidence="1">
    <location>
        <begin position="123"/>
        <end position="132"/>
    </location>
</feature>
<keyword evidence="4" id="KW-1185">Reference proteome</keyword>
<feature type="domain" description="Lipoyl-binding" evidence="2">
    <location>
        <begin position="183"/>
        <end position="239"/>
    </location>
</feature>
<dbReference type="InterPro" id="IPR011053">
    <property type="entry name" value="Single_hybrid_motif"/>
</dbReference>
<dbReference type="Proteomes" id="UP000594263">
    <property type="component" value="Unplaced"/>
</dbReference>
<reference evidence="3" key="1">
    <citation type="submission" date="2021-01" db="UniProtKB">
        <authorList>
            <consortium name="EnsemblPlants"/>
        </authorList>
    </citation>
    <scope>IDENTIFICATION</scope>
</reference>
<protein>
    <recommendedName>
        <fullName evidence="2">Lipoyl-binding domain-containing protein</fullName>
    </recommendedName>
</protein>
<dbReference type="PANTHER" id="PTHR47597">
    <property type="entry name" value="IS A MEMBER OF THE PF|00364 BIOTIN-REQUIRING ENZYMES FAMILY-RELATED"/>
    <property type="match status" value="1"/>
</dbReference>
<dbReference type="InterPro" id="IPR000089">
    <property type="entry name" value="Biotin_lipoyl"/>
</dbReference>
<proteinExistence type="predicted"/>
<dbReference type="Gene3D" id="2.40.50.100">
    <property type="match status" value="1"/>
</dbReference>
<dbReference type="AlphaFoldDB" id="A0A7N0TI84"/>
<evidence type="ECO:0000313" key="3">
    <source>
        <dbReference type="EnsemblPlants" id="Kaladp0037s0185.2.v1.1"/>
    </source>
</evidence>
<dbReference type="PANTHER" id="PTHR47597:SF2">
    <property type="entry name" value="LIPOYL-BINDING DOMAIN-CONTAINING PROTEIN"/>
    <property type="match status" value="1"/>
</dbReference>
<dbReference type="Gramene" id="Kaladp0037s0185.2.v1.1">
    <property type="protein sequence ID" value="Kaladp0037s0185.2.v1.1"/>
    <property type="gene ID" value="Kaladp0037s0185.v1.1"/>
</dbReference>
<accession>A0A7N0TI84</accession>
<feature type="region of interest" description="Disordered" evidence="1">
    <location>
        <begin position="113"/>
        <end position="136"/>
    </location>
</feature>
<organism evidence="3 4">
    <name type="scientific">Kalanchoe fedtschenkoi</name>
    <name type="common">Lavender scallops</name>
    <name type="synonym">South American air plant</name>
    <dbReference type="NCBI Taxonomy" id="63787"/>
    <lineage>
        <taxon>Eukaryota</taxon>
        <taxon>Viridiplantae</taxon>
        <taxon>Streptophyta</taxon>
        <taxon>Embryophyta</taxon>
        <taxon>Tracheophyta</taxon>
        <taxon>Spermatophyta</taxon>
        <taxon>Magnoliopsida</taxon>
        <taxon>eudicotyledons</taxon>
        <taxon>Gunneridae</taxon>
        <taxon>Pentapetalae</taxon>
        <taxon>Saxifragales</taxon>
        <taxon>Crassulaceae</taxon>
        <taxon>Kalanchoe</taxon>
    </lineage>
</organism>